<comment type="caution">
    <text evidence="19">The sequence shown here is derived from an EMBL/GenBank/DDBJ whole genome shotgun (WGS) entry which is preliminary data.</text>
</comment>
<dbReference type="Pfam" id="PF12619">
    <property type="entry name" value="MCM2_N"/>
    <property type="match status" value="1"/>
</dbReference>
<evidence type="ECO:0000256" key="4">
    <source>
        <dbReference type="ARBA" id="ARBA00018925"/>
    </source>
</evidence>
<dbReference type="EC" id="3.6.4.12" evidence="3"/>
<evidence type="ECO:0000313" key="19">
    <source>
        <dbReference type="EMBL" id="CAL5227440.1"/>
    </source>
</evidence>
<organism evidence="19 20">
    <name type="scientific">Coccomyxa viridis</name>
    <dbReference type="NCBI Taxonomy" id="1274662"/>
    <lineage>
        <taxon>Eukaryota</taxon>
        <taxon>Viridiplantae</taxon>
        <taxon>Chlorophyta</taxon>
        <taxon>core chlorophytes</taxon>
        <taxon>Trebouxiophyceae</taxon>
        <taxon>Trebouxiophyceae incertae sedis</taxon>
        <taxon>Coccomyxaceae</taxon>
        <taxon>Coccomyxa</taxon>
    </lineage>
</organism>
<evidence type="ECO:0000256" key="17">
    <source>
        <dbReference type="SAM" id="MobiDB-lite"/>
    </source>
</evidence>
<dbReference type="InterPro" id="IPR027417">
    <property type="entry name" value="P-loop_NTPase"/>
</dbReference>
<evidence type="ECO:0000256" key="7">
    <source>
        <dbReference type="ARBA" id="ARBA00022741"/>
    </source>
</evidence>
<proteinExistence type="inferred from homology"/>
<dbReference type="Gene3D" id="2.40.50.140">
    <property type="entry name" value="Nucleic acid-binding proteins"/>
    <property type="match status" value="1"/>
</dbReference>
<keyword evidence="14" id="KW-0539">Nucleus</keyword>
<dbReference type="PRINTS" id="PR01657">
    <property type="entry name" value="MCMFAMILY"/>
</dbReference>
<dbReference type="InterPro" id="IPR059098">
    <property type="entry name" value="WHD_MCM2"/>
</dbReference>
<comment type="similarity">
    <text evidence="2">Belongs to the MCM family.</text>
</comment>
<keyword evidence="13" id="KW-0238">DNA-binding</keyword>
<dbReference type="PANTHER" id="PTHR11630:SF44">
    <property type="entry name" value="DNA REPLICATION LICENSING FACTOR MCM2"/>
    <property type="match status" value="1"/>
</dbReference>
<keyword evidence="20" id="KW-1185">Reference proteome</keyword>
<dbReference type="InterPro" id="IPR012340">
    <property type="entry name" value="NA-bd_OB-fold"/>
</dbReference>
<dbReference type="EMBL" id="CAXHTA020000017">
    <property type="protein sequence ID" value="CAL5227440.1"/>
    <property type="molecule type" value="Genomic_DNA"/>
</dbReference>
<evidence type="ECO:0000256" key="16">
    <source>
        <dbReference type="ARBA" id="ARBA00047995"/>
    </source>
</evidence>
<evidence type="ECO:0000256" key="11">
    <source>
        <dbReference type="ARBA" id="ARBA00022833"/>
    </source>
</evidence>
<dbReference type="PROSITE" id="PS00847">
    <property type="entry name" value="MCM_1"/>
    <property type="match status" value="1"/>
</dbReference>
<accession>A0ABP1G7T9</accession>
<dbReference type="Gene3D" id="3.30.1640.10">
    <property type="entry name" value="mini-chromosome maintenance (MCM) complex, chain A, domain 1"/>
    <property type="match status" value="1"/>
</dbReference>
<keyword evidence="9" id="KW-0378">Hydrolase</keyword>
<evidence type="ECO:0000256" key="1">
    <source>
        <dbReference type="ARBA" id="ARBA00004123"/>
    </source>
</evidence>
<protein>
    <recommendedName>
        <fullName evidence="4">DNA replication licensing factor MCM2</fullName>
        <ecNumber evidence="3">3.6.4.12</ecNumber>
    </recommendedName>
</protein>
<gene>
    <name evidence="19" type="primary">g10405</name>
    <name evidence="19" type="ORF">VP750_LOCUS9346</name>
</gene>
<evidence type="ECO:0000256" key="14">
    <source>
        <dbReference type="ARBA" id="ARBA00023242"/>
    </source>
</evidence>
<evidence type="ECO:0000256" key="8">
    <source>
        <dbReference type="ARBA" id="ARBA00022771"/>
    </source>
</evidence>
<dbReference type="InterPro" id="IPR003593">
    <property type="entry name" value="AAA+_ATPase"/>
</dbReference>
<dbReference type="Pfam" id="PF14551">
    <property type="entry name" value="MCM_N"/>
    <property type="match status" value="1"/>
</dbReference>
<evidence type="ECO:0000313" key="20">
    <source>
        <dbReference type="Proteomes" id="UP001497392"/>
    </source>
</evidence>
<dbReference type="Gene3D" id="3.40.50.300">
    <property type="entry name" value="P-loop containing nucleotide triphosphate hydrolases"/>
    <property type="match status" value="1"/>
</dbReference>
<dbReference type="SUPFAM" id="SSF50249">
    <property type="entry name" value="Nucleic acid-binding proteins"/>
    <property type="match status" value="1"/>
</dbReference>
<dbReference type="Pfam" id="PF23669">
    <property type="entry name" value="WHD_MCM2"/>
    <property type="match status" value="1"/>
</dbReference>
<feature type="domain" description="MCM C-terminal AAA(+) ATPase" evidence="18">
    <location>
        <begin position="444"/>
        <end position="650"/>
    </location>
</feature>
<dbReference type="InterPro" id="IPR041562">
    <property type="entry name" value="MCM_lid"/>
</dbReference>
<feature type="region of interest" description="Disordered" evidence="17">
    <location>
        <begin position="1"/>
        <end position="44"/>
    </location>
</feature>
<feature type="region of interest" description="Disordered" evidence="17">
    <location>
        <begin position="657"/>
        <end position="685"/>
    </location>
</feature>
<sequence length="877" mass="98754">MVDGPPADEDSRVHSEAEDSDNEVMQEQAHTDVEDENEDEDGEDLLENMEGDYRAMPALDRYDNRDIDDEEVGETFEAREQARLRAEREMDRAQGVRRTRLPAALLEDDVDEEDRRPTQRRRLEEAQAGGFDENMEPLPEIRLDLNNVDGPARIWAQQEPIQREMAYVFRRFLKEYADQVTGEPVYAQRMSRMCKDNKQSLEVEFEHLVLWSQKLALAVVDAPKAVLPILDAAAKEAVLEDWPEFSNIHQEIFVRFPTLSVIDSIRNLRQEHLNKMVNTAGVVTRRTNVFPQLQQVKFDCMKCGYVLGPFFQHADGEVKPNTCPQCQSKGPFTVNVQQTIYRNYQKITLQESPGSVQAGRLPRHKEVILLHDLIDQARPGEEISIVGVYSNGYDASLNVKNGFPVFTTVIEANFINRQEDRFAAFKLSDEDKQEILKLARDPRIGERIFKSIAPSIYGHLNIKTGIALALFGGQEKHPSGTHRLRGDINMLLLGDPGTAKSQFLKYIEKIAQRSVYTTGKGASAVGLTAAVQKDPVTREWTLEGGALVLADKGVCLIDEFDKMNDQDRVSIHEAMEQQSISISKAGIVTSLQARCSVIAAANPEGGRYDASRTFAENVALPDPILSRFDILCVVKDVVDPVSDGKLAEFVVSSHIRSHPSAQAQREADADAGRAPPSQDEMDPDIIPHDQLRKYIAYAKGNCRPKLQNADYDKIAQVYTELRRESAVSQGMPIAVRHLESIIRMSEAHAAMHLREYVNEQDVDTAIRVLLDSFISTQKLSVQKTLQRKFKRFVSYKRDFQELLLSALQGLVREQIRYEACSGAASASEPVVSVPTKSLEERAREYNITDLQGLYTSPAFRSAGFSLDPQRQIITLPR</sequence>
<dbReference type="SMART" id="SM00382">
    <property type="entry name" value="AAA"/>
    <property type="match status" value="1"/>
</dbReference>
<keyword evidence="12" id="KW-0067">ATP-binding</keyword>
<comment type="catalytic activity">
    <reaction evidence="16">
        <text>ATP + H2O = ADP + phosphate + H(+)</text>
        <dbReference type="Rhea" id="RHEA:13065"/>
        <dbReference type="ChEBI" id="CHEBI:15377"/>
        <dbReference type="ChEBI" id="CHEBI:15378"/>
        <dbReference type="ChEBI" id="CHEBI:30616"/>
        <dbReference type="ChEBI" id="CHEBI:43474"/>
        <dbReference type="ChEBI" id="CHEBI:456216"/>
        <dbReference type="EC" id="3.6.4.12"/>
    </reaction>
</comment>
<feature type="region of interest" description="Disordered" evidence="17">
    <location>
        <begin position="103"/>
        <end position="129"/>
    </location>
</feature>
<keyword evidence="8" id="KW-0863">Zinc-finger</keyword>
<evidence type="ECO:0000256" key="2">
    <source>
        <dbReference type="ARBA" id="ARBA00008010"/>
    </source>
</evidence>
<dbReference type="Pfam" id="PF00493">
    <property type="entry name" value="MCM"/>
    <property type="match status" value="1"/>
</dbReference>
<name>A0ABP1G7T9_9CHLO</name>
<keyword evidence="7" id="KW-0547">Nucleotide-binding</keyword>
<evidence type="ECO:0000256" key="12">
    <source>
        <dbReference type="ARBA" id="ARBA00022840"/>
    </source>
</evidence>
<comment type="subcellular location">
    <subcellularLocation>
        <location evidence="1">Nucleus</location>
    </subcellularLocation>
</comment>
<keyword evidence="6" id="KW-0479">Metal-binding</keyword>
<dbReference type="PRINTS" id="PR01658">
    <property type="entry name" value="MCMPROTEIN2"/>
</dbReference>
<evidence type="ECO:0000256" key="10">
    <source>
        <dbReference type="ARBA" id="ARBA00022806"/>
    </source>
</evidence>
<dbReference type="Pfam" id="PF17207">
    <property type="entry name" value="MCM_OB"/>
    <property type="match status" value="1"/>
</dbReference>
<dbReference type="CDD" id="cd17753">
    <property type="entry name" value="MCM2"/>
    <property type="match status" value="1"/>
</dbReference>
<dbReference type="InterPro" id="IPR001208">
    <property type="entry name" value="MCM_dom"/>
</dbReference>
<dbReference type="InterPro" id="IPR018525">
    <property type="entry name" value="MCM_CS"/>
</dbReference>
<dbReference type="SMART" id="SM00350">
    <property type="entry name" value="MCM"/>
    <property type="match status" value="1"/>
</dbReference>
<feature type="compositionally biased region" description="Basic and acidic residues" evidence="17">
    <location>
        <begin position="113"/>
        <end position="125"/>
    </location>
</feature>
<dbReference type="Proteomes" id="UP001497392">
    <property type="component" value="Unassembled WGS sequence"/>
</dbReference>
<keyword evidence="11" id="KW-0862">Zinc</keyword>
<feature type="compositionally biased region" description="Acidic residues" evidence="17">
    <location>
        <begin position="33"/>
        <end position="44"/>
    </location>
</feature>
<keyword evidence="15" id="KW-0131">Cell cycle</keyword>
<evidence type="ECO:0000256" key="13">
    <source>
        <dbReference type="ARBA" id="ARBA00023125"/>
    </source>
</evidence>
<evidence type="ECO:0000259" key="18">
    <source>
        <dbReference type="PROSITE" id="PS50051"/>
    </source>
</evidence>
<reference evidence="19 20" key="1">
    <citation type="submission" date="2024-06" db="EMBL/GenBank/DDBJ databases">
        <authorList>
            <person name="Kraege A."/>
            <person name="Thomma B."/>
        </authorList>
    </citation>
    <scope>NUCLEOTIDE SEQUENCE [LARGE SCALE GENOMIC DNA]</scope>
</reference>
<dbReference type="InterPro" id="IPR027925">
    <property type="entry name" value="MCM_N"/>
</dbReference>
<dbReference type="PROSITE" id="PS50051">
    <property type="entry name" value="MCM_2"/>
    <property type="match status" value="1"/>
</dbReference>
<dbReference type="InterPro" id="IPR031327">
    <property type="entry name" value="MCM"/>
</dbReference>
<evidence type="ECO:0000256" key="5">
    <source>
        <dbReference type="ARBA" id="ARBA00022705"/>
    </source>
</evidence>
<evidence type="ECO:0000256" key="6">
    <source>
        <dbReference type="ARBA" id="ARBA00022723"/>
    </source>
</evidence>
<evidence type="ECO:0000256" key="15">
    <source>
        <dbReference type="ARBA" id="ARBA00023306"/>
    </source>
</evidence>
<keyword evidence="5" id="KW-0235">DNA replication</keyword>
<evidence type="ECO:0000256" key="9">
    <source>
        <dbReference type="ARBA" id="ARBA00022801"/>
    </source>
</evidence>
<dbReference type="InterPro" id="IPR008045">
    <property type="entry name" value="MCM2"/>
</dbReference>
<dbReference type="PANTHER" id="PTHR11630">
    <property type="entry name" value="DNA REPLICATION LICENSING FACTOR MCM FAMILY MEMBER"/>
    <property type="match status" value="1"/>
</dbReference>
<evidence type="ECO:0000256" key="3">
    <source>
        <dbReference type="ARBA" id="ARBA00012551"/>
    </source>
</evidence>
<keyword evidence="10" id="KW-0347">Helicase</keyword>
<dbReference type="SUPFAM" id="SSF52540">
    <property type="entry name" value="P-loop containing nucleoside triphosphate hydrolases"/>
    <property type="match status" value="1"/>
</dbReference>
<dbReference type="InterPro" id="IPR033762">
    <property type="entry name" value="MCM_OB"/>
</dbReference>
<dbReference type="Gene3D" id="2.20.28.10">
    <property type="match status" value="1"/>
</dbReference>
<dbReference type="Pfam" id="PF17855">
    <property type="entry name" value="MCM_lid"/>
    <property type="match status" value="1"/>
</dbReference>